<proteinExistence type="inferred from homology"/>
<feature type="transmembrane region" description="Helical" evidence="8">
    <location>
        <begin position="118"/>
        <end position="142"/>
    </location>
</feature>
<name>A0A378B3D0_KLEPN</name>
<protein>
    <submittedName>
        <fullName evidence="9">Spermidine Putrescine ABC transporter permease PotB</fullName>
    </submittedName>
</protein>
<gene>
    <name evidence="9" type="primary">ydcU_2</name>
    <name evidence="9" type="ORF">NCTC204_05197</name>
</gene>
<dbReference type="AlphaFoldDB" id="A0A378B3D0"/>
<evidence type="ECO:0000256" key="3">
    <source>
        <dbReference type="ARBA" id="ARBA00022448"/>
    </source>
</evidence>
<comment type="similarity">
    <text evidence="2">Belongs to the binding-protein-dependent transport system permease family. CysTW subfamily.</text>
</comment>
<dbReference type="SUPFAM" id="SSF161098">
    <property type="entry name" value="MetI-like"/>
    <property type="match status" value="1"/>
</dbReference>
<organism evidence="9 10">
    <name type="scientific">Klebsiella pneumoniae</name>
    <dbReference type="NCBI Taxonomy" id="573"/>
    <lineage>
        <taxon>Bacteria</taxon>
        <taxon>Pseudomonadati</taxon>
        <taxon>Pseudomonadota</taxon>
        <taxon>Gammaproteobacteria</taxon>
        <taxon>Enterobacterales</taxon>
        <taxon>Enterobacteriaceae</taxon>
        <taxon>Klebsiella/Raoultella group</taxon>
        <taxon>Klebsiella</taxon>
        <taxon>Klebsiella pneumoniae complex</taxon>
    </lineage>
</organism>
<keyword evidence="4" id="KW-1003">Cell membrane</keyword>
<evidence type="ECO:0000256" key="7">
    <source>
        <dbReference type="ARBA" id="ARBA00023136"/>
    </source>
</evidence>
<keyword evidence="3" id="KW-0813">Transport</keyword>
<evidence type="ECO:0000313" key="10">
    <source>
        <dbReference type="Proteomes" id="UP000255192"/>
    </source>
</evidence>
<keyword evidence="5 8" id="KW-0812">Transmembrane</keyword>
<accession>A0A378B3D0</accession>
<evidence type="ECO:0000256" key="6">
    <source>
        <dbReference type="ARBA" id="ARBA00022989"/>
    </source>
</evidence>
<feature type="transmembrane region" description="Helical" evidence="8">
    <location>
        <begin position="82"/>
        <end position="106"/>
    </location>
</feature>
<comment type="subcellular location">
    <subcellularLocation>
        <location evidence="1">Cell membrane</location>
        <topology evidence="1">Multi-pass membrane protein</topology>
    </subcellularLocation>
</comment>
<dbReference type="PANTHER" id="PTHR42929:SF1">
    <property type="entry name" value="INNER MEMBRANE ABC TRANSPORTER PERMEASE PROTEIN YDCU-RELATED"/>
    <property type="match status" value="1"/>
</dbReference>
<evidence type="ECO:0000256" key="8">
    <source>
        <dbReference type="SAM" id="Phobius"/>
    </source>
</evidence>
<dbReference type="Gene3D" id="1.10.3720.10">
    <property type="entry name" value="MetI-like"/>
    <property type="match status" value="1"/>
</dbReference>
<dbReference type="PANTHER" id="PTHR42929">
    <property type="entry name" value="INNER MEMBRANE ABC TRANSPORTER PERMEASE PROTEIN YDCU-RELATED-RELATED"/>
    <property type="match status" value="1"/>
</dbReference>
<evidence type="ECO:0000256" key="5">
    <source>
        <dbReference type="ARBA" id="ARBA00022692"/>
    </source>
</evidence>
<feature type="transmembrane region" description="Helical" evidence="8">
    <location>
        <begin position="148"/>
        <end position="168"/>
    </location>
</feature>
<dbReference type="GO" id="GO:0005886">
    <property type="term" value="C:plasma membrane"/>
    <property type="evidence" value="ECO:0007669"/>
    <property type="project" value="UniProtKB-SubCell"/>
</dbReference>
<evidence type="ECO:0000256" key="1">
    <source>
        <dbReference type="ARBA" id="ARBA00004651"/>
    </source>
</evidence>
<dbReference type="EMBL" id="UGMD01000002">
    <property type="protein sequence ID" value="STV27919.1"/>
    <property type="molecule type" value="Genomic_DNA"/>
</dbReference>
<evidence type="ECO:0000256" key="4">
    <source>
        <dbReference type="ARBA" id="ARBA00022475"/>
    </source>
</evidence>
<evidence type="ECO:0000313" key="9">
    <source>
        <dbReference type="EMBL" id="STV27919.1"/>
    </source>
</evidence>
<feature type="transmembrane region" description="Helical" evidence="8">
    <location>
        <begin position="21"/>
        <end position="49"/>
    </location>
</feature>
<sequence>MTMAIIPAQTGRISGIFWRRPALALFLLLLGPLMWFGIVYLGSLLTLLWQSIYTFDDFTMSVTSDFTLANLRALFNPANYDIIVRTLVMALCVTLASALLALPMAWYMARYTSGKMKAFFYIAVMLPMWASYIVKAYAWVLLLAKDGVAQWFLGHLGLEGALNALLSVPAVGGNTLSTSGLGRFLVFVYIWLPFMILPCRRAGAYSGIVATGLGRSRRGPAADLSLRGAAAGHSRHRRWVDLHLFADARRLYRAAAGGPAGILYRQYGLLAAGGDRQYADGGGVYPGAYRLDCPLSGVRETSGSLRCTLNARPGICDWRPGRGDIPPLSAADYRHLCF</sequence>
<keyword evidence="6 8" id="KW-1133">Transmembrane helix</keyword>
<dbReference type="Proteomes" id="UP000255192">
    <property type="component" value="Unassembled WGS sequence"/>
</dbReference>
<evidence type="ECO:0000256" key="2">
    <source>
        <dbReference type="ARBA" id="ARBA00007069"/>
    </source>
</evidence>
<reference evidence="9 10" key="1">
    <citation type="submission" date="2018-06" db="EMBL/GenBank/DDBJ databases">
        <authorList>
            <consortium name="Pathogen Informatics"/>
            <person name="Doyle S."/>
        </authorList>
    </citation>
    <scope>NUCLEOTIDE SEQUENCE [LARGE SCALE GENOMIC DNA]</scope>
    <source>
        <strain evidence="9 10">NCTC204</strain>
    </source>
</reference>
<dbReference type="InterPro" id="IPR035906">
    <property type="entry name" value="MetI-like_sf"/>
</dbReference>
<keyword evidence="7 8" id="KW-0472">Membrane</keyword>
<feature type="transmembrane region" description="Helical" evidence="8">
    <location>
        <begin position="180"/>
        <end position="197"/>
    </location>
</feature>